<keyword evidence="6 7" id="KW-0472">Membrane</keyword>
<feature type="transmembrane region" description="Helical" evidence="7">
    <location>
        <begin position="315"/>
        <end position="334"/>
    </location>
</feature>
<sequence length="415" mass="42174">MHRDNDPTTARADEKQGGPAGRAAEVFLVFLRLGLTSFGGPVAHLGYFHAEFVSRRRWLSEAAWAELVALCQFLPGPASSQAGFALGLLRAGWRGAFLAFLGFTLPSALLLFCLALSASRMEGPLASGAFHGLKLVAVAVVAQAVLGMVRSLCPDRARAAIAVLAVALIAAAPPVLGMSLAILAGGAMGLTFLRGSAAPLAAEGIASLAARIPRRLAIGAAIALALILFALPLLPQTAPGLNLAVTFSHAGALVFGGGHVVLPLLEAGTVGQGHISETQFLAGYAAAQAVPGPLFTFAAWLGALHQPGPDGFTGALIALIALFTPGFLILIAALPFWSRLRRARGACAAISGANAAVTGLLGAALYDPVFTSAVANLQDLALALACFAALSLWKLPPWAVVLAGAAGGMALSLIP</sequence>
<feature type="transmembrane region" description="Helical" evidence="7">
    <location>
        <begin position="26"/>
        <end position="48"/>
    </location>
</feature>
<feature type="transmembrane region" description="Helical" evidence="7">
    <location>
        <begin position="216"/>
        <end position="234"/>
    </location>
</feature>
<organism evidence="8 9">
    <name type="scientific">Pseudogemmobacter faecipullorum</name>
    <dbReference type="NCBI Taxonomy" id="2755041"/>
    <lineage>
        <taxon>Bacteria</taxon>
        <taxon>Pseudomonadati</taxon>
        <taxon>Pseudomonadota</taxon>
        <taxon>Alphaproteobacteria</taxon>
        <taxon>Rhodobacterales</taxon>
        <taxon>Paracoccaceae</taxon>
        <taxon>Pseudogemmobacter</taxon>
    </lineage>
</organism>
<evidence type="ECO:0000256" key="6">
    <source>
        <dbReference type="ARBA" id="ARBA00023136"/>
    </source>
</evidence>
<dbReference type="PANTHER" id="PTHR33567">
    <property type="entry name" value="CHROMATE ION TRANSPORTER (EUROFUNG)"/>
    <property type="match status" value="1"/>
</dbReference>
<keyword evidence="9" id="KW-1185">Reference proteome</keyword>
<dbReference type="EMBL" id="JACDXX010000007">
    <property type="protein sequence ID" value="MCB5410113.1"/>
    <property type="molecule type" value="Genomic_DNA"/>
</dbReference>
<gene>
    <name evidence="8" type="primary">chrA</name>
    <name evidence="8" type="ORF">H0485_08885</name>
</gene>
<dbReference type="NCBIfam" id="TIGR00937">
    <property type="entry name" value="2A51"/>
    <property type="match status" value="1"/>
</dbReference>
<keyword evidence="4 7" id="KW-0812">Transmembrane</keyword>
<feature type="transmembrane region" description="Helical" evidence="7">
    <location>
        <begin position="246"/>
        <end position="268"/>
    </location>
</feature>
<dbReference type="Proteomes" id="UP001198571">
    <property type="component" value="Unassembled WGS sequence"/>
</dbReference>
<dbReference type="InterPro" id="IPR014047">
    <property type="entry name" value="Chr_Tranpt_l_chain"/>
</dbReference>
<name>A0ABS8CLP9_9RHOB</name>
<evidence type="ECO:0000313" key="8">
    <source>
        <dbReference type="EMBL" id="MCB5410113.1"/>
    </source>
</evidence>
<dbReference type="RefSeq" id="WP_226935021.1">
    <property type="nucleotide sequence ID" value="NZ_JACDXX010000007.1"/>
</dbReference>
<feature type="transmembrane region" description="Helical" evidence="7">
    <location>
        <begin position="129"/>
        <end position="149"/>
    </location>
</feature>
<protein>
    <submittedName>
        <fullName evidence="8">Chromate efflux transporter</fullName>
    </submittedName>
</protein>
<evidence type="ECO:0000256" key="3">
    <source>
        <dbReference type="ARBA" id="ARBA00022475"/>
    </source>
</evidence>
<dbReference type="InterPro" id="IPR003370">
    <property type="entry name" value="Chromate_transpt"/>
</dbReference>
<feature type="transmembrane region" description="Helical" evidence="7">
    <location>
        <begin position="280"/>
        <end position="303"/>
    </location>
</feature>
<comment type="similarity">
    <text evidence="2">Belongs to the chromate ion transporter (CHR) (TC 2.A.51) family.</text>
</comment>
<feature type="transmembrane region" description="Helical" evidence="7">
    <location>
        <begin position="190"/>
        <end position="209"/>
    </location>
</feature>
<evidence type="ECO:0000256" key="5">
    <source>
        <dbReference type="ARBA" id="ARBA00022989"/>
    </source>
</evidence>
<comment type="subcellular location">
    <subcellularLocation>
        <location evidence="1">Cell membrane</location>
        <topology evidence="1">Multi-pass membrane protein</topology>
    </subcellularLocation>
</comment>
<keyword evidence="3" id="KW-1003">Cell membrane</keyword>
<evidence type="ECO:0000256" key="7">
    <source>
        <dbReference type="SAM" id="Phobius"/>
    </source>
</evidence>
<feature type="transmembrane region" description="Helical" evidence="7">
    <location>
        <begin position="346"/>
        <end position="366"/>
    </location>
</feature>
<evidence type="ECO:0000256" key="1">
    <source>
        <dbReference type="ARBA" id="ARBA00004651"/>
    </source>
</evidence>
<dbReference type="PIRSF" id="PIRSF004810">
    <property type="entry name" value="ChrA"/>
    <property type="match status" value="1"/>
</dbReference>
<keyword evidence="5 7" id="KW-1133">Transmembrane helix</keyword>
<feature type="transmembrane region" description="Helical" evidence="7">
    <location>
        <begin position="96"/>
        <end position="117"/>
    </location>
</feature>
<reference evidence="8 9" key="1">
    <citation type="submission" date="2020-07" db="EMBL/GenBank/DDBJ databases">
        <title>Pseudogemmobacter sp. nov., isolated from poultry manure in Taiwan.</title>
        <authorList>
            <person name="Lin S.-Y."/>
            <person name="Tang Y.-S."/>
            <person name="Young C.-C."/>
        </authorList>
    </citation>
    <scope>NUCLEOTIDE SEQUENCE [LARGE SCALE GENOMIC DNA]</scope>
    <source>
        <strain evidence="8 9">CC-YST710</strain>
    </source>
</reference>
<feature type="transmembrane region" description="Helical" evidence="7">
    <location>
        <begin position="161"/>
        <end position="184"/>
    </location>
</feature>
<accession>A0ABS8CLP9</accession>
<evidence type="ECO:0000256" key="2">
    <source>
        <dbReference type="ARBA" id="ARBA00005262"/>
    </source>
</evidence>
<dbReference type="PANTHER" id="PTHR33567:SF3">
    <property type="entry name" value="CHROMATE ION TRANSPORTER (EUROFUNG)"/>
    <property type="match status" value="1"/>
</dbReference>
<comment type="caution">
    <text evidence="8">The sequence shown here is derived from an EMBL/GenBank/DDBJ whole genome shotgun (WGS) entry which is preliminary data.</text>
</comment>
<evidence type="ECO:0000313" key="9">
    <source>
        <dbReference type="Proteomes" id="UP001198571"/>
    </source>
</evidence>
<dbReference type="Pfam" id="PF02417">
    <property type="entry name" value="Chromate_transp"/>
    <property type="match status" value="2"/>
</dbReference>
<proteinExistence type="inferred from homology"/>
<evidence type="ECO:0000256" key="4">
    <source>
        <dbReference type="ARBA" id="ARBA00022692"/>
    </source>
</evidence>